<name>X1UF03_9ZZZZ</name>
<gene>
    <name evidence="1" type="ORF">S12H4_42874</name>
</gene>
<dbReference type="Pfam" id="PF07505">
    <property type="entry name" value="DUF5131"/>
    <property type="match status" value="1"/>
</dbReference>
<proteinExistence type="predicted"/>
<dbReference type="AlphaFoldDB" id="X1UF03"/>
<evidence type="ECO:0008006" key="2">
    <source>
        <dbReference type="Google" id="ProtNLM"/>
    </source>
</evidence>
<organism evidence="1">
    <name type="scientific">marine sediment metagenome</name>
    <dbReference type="NCBI Taxonomy" id="412755"/>
    <lineage>
        <taxon>unclassified sequences</taxon>
        <taxon>metagenomes</taxon>
        <taxon>ecological metagenomes</taxon>
    </lineage>
</organism>
<dbReference type="InterPro" id="IPR011101">
    <property type="entry name" value="DUF5131"/>
</dbReference>
<dbReference type="EMBL" id="BARW01026269">
    <property type="protein sequence ID" value="GAJ16083.1"/>
    <property type="molecule type" value="Genomic_DNA"/>
</dbReference>
<protein>
    <recommendedName>
        <fullName evidence="2">DUF5131 family protein</fullName>
    </recommendedName>
</protein>
<comment type="caution">
    <text evidence="1">The sequence shown here is derived from an EMBL/GenBank/DDBJ whole genome shotgun (WGS) entry which is preliminary data.</text>
</comment>
<reference evidence="1" key="1">
    <citation type="journal article" date="2014" name="Front. Microbiol.">
        <title>High frequency of phylogenetically diverse reductive dehalogenase-homologous genes in deep subseafloor sedimentary metagenomes.</title>
        <authorList>
            <person name="Kawai M."/>
            <person name="Futagami T."/>
            <person name="Toyoda A."/>
            <person name="Takaki Y."/>
            <person name="Nishi S."/>
            <person name="Hori S."/>
            <person name="Arai W."/>
            <person name="Tsubouchi T."/>
            <person name="Morono Y."/>
            <person name="Uchiyama I."/>
            <person name="Ito T."/>
            <person name="Fujiyama A."/>
            <person name="Inagaki F."/>
            <person name="Takami H."/>
        </authorList>
    </citation>
    <scope>NUCLEOTIDE SEQUENCE</scope>
    <source>
        <strain evidence="1">Expedition CK06-06</strain>
    </source>
</reference>
<sequence>VSFEPILGRIDIRDIGTNLIDWLIIGAETGNRRDRIIPQRNWIEEIYKHCRDSNIPILMKDNLKPIWGENLIQEFPQLGGELF</sequence>
<accession>X1UF03</accession>
<feature type="non-terminal residue" evidence="1">
    <location>
        <position position="1"/>
    </location>
</feature>
<evidence type="ECO:0000313" key="1">
    <source>
        <dbReference type="EMBL" id="GAJ16083.1"/>
    </source>
</evidence>